<dbReference type="Proteomes" id="UP001501759">
    <property type="component" value="Unassembled WGS sequence"/>
</dbReference>
<feature type="domain" description="N-acetyltransferase" evidence="1">
    <location>
        <begin position="37"/>
        <end position="189"/>
    </location>
</feature>
<dbReference type="Gene3D" id="3.40.630.30">
    <property type="match status" value="1"/>
</dbReference>
<evidence type="ECO:0000313" key="2">
    <source>
        <dbReference type="EMBL" id="GAA5021651.1"/>
    </source>
</evidence>
<dbReference type="InterPro" id="IPR000182">
    <property type="entry name" value="GNAT_dom"/>
</dbReference>
<gene>
    <name evidence="2" type="ORF">GCM10023335_52830</name>
</gene>
<dbReference type="PROSITE" id="PS51186">
    <property type="entry name" value="GNAT"/>
    <property type="match status" value="1"/>
</dbReference>
<dbReference type="EMBL" id="BAABKB010000021">
    <property type="protein sequence ID" value="GAA5021651.1"/>
    <property type="molecule type" value="Genomic_DNA"/>
</dbReference>
<accession>A0ABP9J7L2</accession>
<dbReference type="InterPro" id="IPR016181">
    <property type="entry name" value="Acyl_CoA_acyltransferase"/>
</dbReference>
<proteinExistence type="predicted"/>
<evidence type="ECO:0000259" key="1">
    <source>
        <dbReference type="PROSITE" id="PS51186"/>
    </source>
</evidence>
<protein>
    <submittedName>
        <fullName evidence="2">GNAT family protein</fullName>
    </submittedName>
</protein>
<reference evidence="3" key="1">
    <citation type="journal article" date="2019" name="Int. J. Syst. Evol. Microbiol.">
        <title>The Global Catalogue of Microorganisms (GCM) 10K type strain sequencing project: providing services to taxonomists for standard genome sequencing and annotation.</title>
        <authorList>
            <consortium name="The Broad Institute Genomics Platform"/>
            <consortium name="The Broad Institute Genome Sequencing Center for Infectious Disease"/>
            <person name="Wu L."/>
            <person name="Ma J."/>
        </authorList>
    </citation>
    <scope>NUCLEOTIDE SEQUENCE [LARGE SCALE GENOMIC DNA]</scope>
    <source>
        <strain evidence="3">JCM 18409</strain>
    </source>
</reference>
<keyword evidence="3" id="KW-1185">Reference proteome</keyword>
<dbReference type="SUPFAM" id="SSF55729">
    <property type="entry name" value="Acyl-CoA N-acyltransferases (Nat)"/>
    <property type="match status" value="1"/>
</dbReference>
<sequence length="202" mass="21895">MHTEHLMFYTPQTMLDRAASWAACSDPEAQRWLGWGPDQVIADDHVREALTELRPGDADTCFPSVLPRCLLTEPFEPPADRTQRLIGVRLDDGRYAATLQLATDTGEIGGALAPHARGLGLGAELFRAAALFAHTHMGLRSVQAGHEAANTASARALVSAGFVADDGPPRFTLPDGREIDARWVRHTAVERASSCHEGSSRF</sequence>
<evidence type="ECO:0000313" key="3">
    <source>
        <dbReference type="Proteomes" id="UP001501759"/>
    </source>
</evidence>
<comment type="caution">
    <text evidence="2">The sequence shown here is derived from an EMBL/GenBank/DDBJ whole genome shotgun (WGS) entry which is preliminary data.</text>
</comment>
<organism evidence="2 3">
    <name type="scientific">Streptomyces siamensis</name>
    <dbReference type="NCBI Taxonomy" id="1274986"/>
    <lineage>
        <taxon>Bacteria</taxon>
        <taxon>Bacillati</taxon>
        <taxon>Actinomycetota</taxon>
        <taxon>Actinomycetes</taxon>
        <taxon>Kitasatosporales</taxon>
        <taxon>Streptomycetaceae</taxon>
        <taxon>Streptomyces</taxon>
    </lineage>
</organism>
<dbReference type="RefSeq" id="WP_345654255.1">
    <property type="nucleotide sequence ID" value="NZ_BAABKB010000021.1"/>
</dbReference>
<name>A0ABP9J7L2_9ACTN</name>
<dbReference type="Pfam" id="PF13302">
    <property type="entry name" value="Acetyltransf_3"/>
    <property type="match status" value="1"/>
</dbReference>